<feature type="transmembrane region" description="Helical" evidence="6">
    <location>
        <begin position="38"/>
        <end position="60"/>
    </location>
</feature>
<evidence type="ECO:0000256" key="4">
    <source>
        <dbReference type="ARBA" id="ARBA00022989"/>
    </source>
</evidence>
<keyword evidence="5 6" id="KW-0472">Membrane</keyword>
<sequence>MSVLLAMGLYAFSMSITPGPVNLIIFSKAINIGVGRTLPFVLGATIGFCSVLFSAGLGLGLLVKQYIWLTNLIAMLCCGFIFYLAIQFLKSDSNLEFSSKSQLGFWSGSALMLLNPKAWLAAVAGTSLFVEKGQLSQLILFVSIYSVICFISLSLWAVLGKKMSDTFSLSRYIVHLNRATGVLLMGVCCYVLVGLSFN</sequence>
<evidence type="ECO:0000256" key="3">
    <source>
        <dbReference type="ARBA" id="ARBA00022692"/>
    </source>
</evidence>
<evidence type="ECO:0000313" key="7">
    <source>
        <dbReference type="EMBL" id="KZN31826.1"/>
    </source>
</evidence>
<evidence type="ECO:0008006" key="9">
    <source>
        <dbReference type="Google" id="ProtNLM"/>
    </source>
</evidence>
<dbReference type="Proteomes" id="UP000076643">
    <property type="component" value="Unassembled WGS sequence"/>
</dbReference>
<dbReference type="Pfam" id="PF01810">
    <property type="entry name" value="LysE"/>
    <property type="match status" value="1"/>
</dbReference>
<organism evidence="7 8">
    <name type="scientific">Pseudoalteromonas luteoviolacea DSM 6061</name>
    <dbReference type="NCBI Taxonomy" id="1365250"/>
    <lineage>
        <taxon>Bacteria</taxon>
        <taxon>Pseudomonadati</taxon>
        <taxon>Pseudomonadota</taxon>
        <taxon>Gammaproteobacteria</taxon>
        <taxon>Alteromonadales</taxon>
        <taxon>Pseudoalteromonadaceae</taxon>
        <taxon>Pseudoalteromonas</taxon>
    </lineage>
</organism>
<keyword evidence="8" id="KW-1185">Reference proteome</keyword>
<keyword evidence="3 6" id="KW-0812">Transmembrane</keyword>
<evidence type="ECO:0000256" key="5">
    <source>
        <dbReference type="ARBA" id="ARBA00023136"/>
    </source>
</evidence>
<dbReference type="PATRIC" id="fig|1365250.3.peg.4372"/>
<comment type="caution">
    <text evidence="7">The sequence shown here is derived from an EMBL/GenBank/DDBJ whole genome shotgun (WGS) entry which is preliminary data.</text>
</comment>
<gene>
    <name evidence="7" type="ORF">N475_22840</name>
</gene>
<dbReference type="EMBL" id="AUYB01000133">
    <property type="protein sequence ID" value="KZN31826.1"/>
    <property type="molecule type" value="Genomic_DNA"/>
</dbReference>
<dbReference type="PANTHER" id="PTHR30086:SF20">
    <property type="entry name" value="ARGININE EXPORTER PROTEIN ARGO-RELATED"/>
    <property type="match status" value="1"/>
</dbReference>
<dbReference type="GO" id="GO:0033228">
    <property type="term" value="P:cysteine export across plasma membrane"/>
    <property type="evidence" value="ECO:0007669"/>
    <property type="project" value="TreeGrafter"/>
</dbReference>
<dbReference type="RefSeq" id="WP_063365889.1">
    <property type="nucleotide sequence ID" value="NZ_AQHB01000049.1"/>
</dbReference>
<name>A0A166V897_9GAMM</name>
<evidence type="ECO:0000256" key="1">
    <source>
        <dbReference type="ARBA" id="ARBA00004651"/>
    </source>
</evidence>
<protein>
    <recommendedName>
        <fullName evidence="9">Lysine transporter LysE</fullName>
    </recommendedName>
</protein>
<keyword evidence="2" id="KW-1003">Cell membrane</keyword>
<feature type="transmembrane region" description="Helical" evidence="6">
    <location>
        <begin position="179"/>
        <end position="197"/>
    </location>
</feature>
<dbReference type="InterPro" id="IPR001123">
    <property type="entry name" value="LeuE-type"/>
</dbReference>
<feature type="transmembrane region" description="Helical" evidence="6">
    <location>
        <begin position="6"/>
        <end position="26"/>
    </location>
</feature>
<comment type="subcellular location">
    <subcellularLocation>
        <location evidence="1">Cell membrane</location>
        <topology evidence="1">Multi-pass membrane protein</topology>
    </subcellularLocation>
</comment>
<evidence type="ECO:0000256" key="2">
    <source>
        <dbReference type="ARBA" id="ARBA00022475"/>
    </source>
</evidence>
<dbReference type="GO" id="GO:0005886">
    <property type="term" value="C:plasma membrane"/>
    <property type="evidence" value="ECO:0007669"/>
    <property type="project" value="UniProtKB-SubCell"/>
</dbReference>
<proteinExistence type="predicted"/>
<dbReference type="PANTHER" id="PTHR30086">
    <property type="entry name" value="ARGININE EXPORTER PROTEIN ARGO"/>
    <property type="match status" value="1"/>
</dbReference>
<evidence type="ECO:0000256" key="6">
    <source>
        <dbReference type="SAM" id="Phobius"/>
    </source>
</evidence>
<keyword evidence="4 6" id="KW-1133">Transmembrane helix</keyword>
<evidence type="ECO:0000313" key="8">
    <source>
        <dbReference type="Proteomes" id="UP000076643"/>
    </source>
</evidence>
<dbReference type="GO" id="GO:0015171">
    <property type="term" value="F:amino acid transmembrane transporter activity"/>
    <property type="evidence" value="ECO:0007669"/>
    <property type="project" value="TreeGrafter"/>
</dbReference>
<feature type="transmembrane region" description="Helical" evidence="6">
    <location>
        <begin position="136"/>
        <end position="159"/>
    </location>
</feature>
<dbReference type="AlphaFoldDB" id="A0A166V897"/>
<reference evidence="7 8" key="1">
    <citation type="submission" date="2013-07" db="EMBL/GenBank/DDBJ databases">
        <title>Comparative Genomic and Metabolomic Analysis of Twelve Strains of Pseudoalteromonas luteoviolacea.</title>
        <authorList>
            <person name="Vynne N.G."/>
            <person name="Mansson M."/>
            <person name="Gram L."/>
        </authorList>
    </citation>
    <scope>NUCLEOTIDE SEQUENCE [LARGE SCALE GENOMIC DNA]</scope>
    <source>
        <strain evidence="7 8">DSM 6061</strain>
    </source>
</reference>
<feature type="transmembrane region" description="Helical" evidence="6">
    <location>
        <begin position="110"/>
        <end position="130"/>
    </location>
</feature>
<accession>A0A166V897</accession>
<feature type="transmembrane region" description="Helical" evidence="6">
    <location>
        <begin position="66"/>
        <end position="89"/>
    </location>
</feature>